<comment type="caution">
    <text evidence="2">The sequence shown here is derived from an EMBL/GenBank/DDBJ whole genome shotgun (WGS) entry which is preliminary data.</text>
</comment>
<dbReference type="Gene3D" id="3.90.420.10">
    <property type="entry name" value="Oxidoreductase, molybdopterin-binding domain"/>
    <property type="match status" value="1"/>
</dbReference>
<dbReference type="PRINTS" id="PR00407">
    <property type="entry name" value="EUMOPTERIN"/>
</dbReference>
<dbReference type="Proteomes" id="UP000623461">
    <property type="component" value="Unassembled WGS sequence"/>
</dbReference>
<protein>
    <recommendedName>
        <fullName evidence="1">Oxidoreductase molybdopterin-binding domain-containing protein</fullName>
    </recommendedName>
</protein>
<sequence length="191" mass="19835">MLTSTGLGVAALGLLGAGQTVGWIEPLARIVPRDRAVGPQGLPVNRTAAQAGVTTAAIDPAWRLLVRTPTASTSFSRESLLAMPQSRSALPIACVEGWSADGVWDGVALRDLLVAAGASPGSRLRLTSLERDGAYTVTEMPGEYAADPLTLVALALGGRPLHVEHGYPARVIAPGRPGVLQTKWLSSVEVL</sequence>
<proteinExistence type="predicted"/>
<evidence type="ECO:0000313" key="2">
    <source>
        <dbReference type="EMBL" id="GGM82344.1"/>
    </source>
</evidence>
<dbReference type="InterPro" id="IPR008335">
    <property type="entry name" value="Mopterin_OxRdtase_euk"/>
</dbReference>
<dbReference type="CDD" id="cd00321">
    <property type="entry name" value="SO_family_Moco"/>
    <property type="match status" value="1"/>
</dbReference>
<evidence type="ECO:0000313" key="3">
    <source>
        <dbReference type="Proteomes" id="UP000623461"/>
    </source>
</evidence>
<accession>A0ABQ2HHW9</accession>
<organism evidence="2 3">
    <name type="scientific">Terrabacter tumescens</name>
    <dbReference type="NCBI Taxonomy" id="60443"/>
    <lineage>
        <taxon>Bacteria</taxon>
        <taxon>Bacillati</taxon>
        <taxon>Actinomycetota</taxon>
        <taxon>Actinomycetes</taxon>
        <taxon>Micrococcales</taxon>
        <taxon>Intrasporangiaceae</taxon>
        <taxon>Terrabacter</taxon>
    </lineage>
</organism>
<dbReference type="EMBL" id="BMNZ01000001">
    <property type="protein sequence ID" value="GGM82344.1"/>
    <property type="molecule type" value="Genomic_DNA"/>
</dbReference>
<dbReference type="InterPro" id="IPR000572">
    <property type="entry name" value="OxRdtase_Mopterin-bd_dom"/>
</dbReference>
<gene>
    <name evidence="2" type="ORF">GCM10009721_03510</name>
</gene>
<dbReference type="PANTHER" id="PTHR43032">
    <property type="entry name" value="PROTEIN-METHIONINE-SULFOXIDE REDUCTASE"/>
    <property type="match status" value="1"/>
</dbReference>
<keyword evidence="3" id="KW-1185">Reference proteome</keyword>
<name>A0ABQ2HHW9_9MICO</name>
<dbReference type="PANTHER" id="PTHR43032:SF2">
    <property type="entry name" value="BLL0505 PROTEIN"/>
    <property type="match status" value="1"/>
</dbReference>
<evidence type="ECO:0000259" key="1">
    <source>
        <dbReference type="Pfam" id="PF00174"/>
    </source>
</evidence>
<feature type="domain" description="Oxidoreductase molybdopterin-binding" evidence="1">
    <location>
        <begin position="59"/>
        <end position="190"/>
    </location>
</feature>
<dbReference type="SUPFAM" id="SSF56524">
    <property type="entry name" value="Oxidoreductase molybdopterin-binding domain"/>
    <property type="match status" value="1"/>
</dbReference>
<dbReference type="Pfam" id="PF00174">
    <property type="entry name" value="Oxidored_molyb"/>
    <property type="match status" value="1"/>
</dbReference>
<reference evidence="3" key="1">
    <citation type="journal article" date="2019" name="Int. J. Syst. Evol. Microbiol.">
        <title>The Global Catalogue of Microorganisms (GCM) 10K type strain sequencing project: providing services to taxonomists for standard genome sequencing and annotation.</title>
        <authorList>
            <consortium name="The Broad Institute Genomics Platform"/>
            <consortium name="The Broad Institute Genome Sequencing Center for Infectious Disease"/>
            <person name="Wu L."/>
            <person name="Ma J."/>
        </authorList>
    </citation>
    <scope>NUCLEOTIDE SEQUENCE [LARGE SCALE GENOMIC DNA]</scope>
    <source>
        <strain evidence="3">JCM 1365</strain>
    </source>
</reference>
<dbReference type="InterPro" id="IPR036374">
    <property type="entry name" value="OxRdtase_Mopterin-bd_sf"/>
</dbReference>